<dbReference type="PANTHER" id="PTHR43820:SF5">
    <property type="entry name" value="HIGH-AFFINITY BRANCHED-CHAIN AMINO ACID TRANSPORT ATP-BINDING PROTEIN"/>
    <property type="match status" value="1"/>
</dbReference>
<dbReference type="AlphaFoldDB" id="A0A1T4TFR2"/>
<evidence type="ECO:0000313" key="7">
    <source>
        <dbReference type="EMBL" id="SKA39272.1"/>
    </source>
</evidence>
<dbReference type="Pfam" id="PF00005">
    <property type="entry name" value="ABC_tran"/>
    <property type="match status" value="1"/>
</dbReference>
<keyword evidence="3" id="KW-0547">Nucleotide-binding</keyword>
<comment type="similarity">
    <text evidence="1">Belongs to the ABC transporter superfamily.</text>
</comment>
<accession>A0A1T4TFR2</accession>
<dbReference type="GO" id="GO:0005524">
    <property type="term" value="F:ATP binding"/>
    <property type="evidence" value="ECO:0007669"/>
    <property type="project" value="UniProtKB-KW"/>
</dbReference>
<gene>
    <name evidence="7" type="ORF">SAMN02745126_06197</name>
</gene>
<dbReference type="PANTHER" id="PTHR43820">
    <property type="entry name" value="HIGH-AFFINITY BRANCHED-CHAIN AMINO ACID TRANSPORT ATP-BINDING PROTEIN LIVF"/>
    <property type="match status" value="1"/>
</dbReference>
<name>A0A1T4TFR2_9HYPH</name>
<evidence type="ECO:0000256" key="3">
    <source>
        <dbReference type="ARBA" id="ARBA00022741"/>
    </source>
</evidence>
<dbReference type="CDD" id="cd03224">
    <property type="entry name" value="ABC_TM1139_LivF_branched"/>
    <property type="match status" value="1"/>
</dbReference>
<keyword evidence="2" id="KW-0813">Transport</keyword>
<dbReference type="GO" id="GO:0016887">
    <property type="term" value="F:ATP hydrolysis activity"/>
    <property type="evidence" value="ECO:0007669"/>
    <property type="project" value="InterPro"/>
</dbReference>
<dbReference type="InterPro" id="IPR003593">
    <property type="entry name" value="AAA+_ATPase"/>
</dbReference>
<dbReference type="EMBL" id="FUWJ01000017">
    <property type="protein sequence ID" value="SKA39272.1"/>
    <property type="molecule type" value="Genomic_DNA"/>
</dbReference>
<dbReference type="GO" id="GO:0015658">
    <property type="term" value="F:branched-chain amino acid transmembrane transporter activity"/>
    <property type="evidence" value="ECO:0007669"/>
    <property type="project" value="TreeGrafter"/>
</dbReference>
<reference evidence="8" key="1">
    <citation type="submission" date="2017-02" db="EMBL/GenBank/DDBJ databases">
        <authorList>
            <person name="Varghese N."/>
            <person name="Submissions S."/>
        </authorList>
    </citation>
    <scope>NUCLEOTIDE SEQUENCE [LARGE SCALE GENOMIC DNA]</scope>
    <source>
        <strain evidence="8">ATCC 27094</strain>
    </source>
</reference>
<dbReference type="InterPro" id="IPR003439">
    <property type="entry name" value="ABC_transporter-like_ATP-bd"/>
</dbReference>
<evidence type="ECO:0000256" key="2">
    <source>
        <dbReference type="ARBA" id="ARBA00022448"/>
    </source>
</evidence>
<dbReference type="SUPFAM" id="SSF52540">
    <property type="entry name" value="P-loop containing nucleoside triphosphate hydrolases"/>
    <property type="match status" value="1"/>
</dbReference>
<dbReference type="InterPro" id="IPR027417">
    <property type="entry name" value="P-loop_NTPase"/>
</dbReference>
<dbReference type="PROSITE" id="PS00211">
    <property type="entry name" value="ABC_TRANSPORTER_1"/>
    <property type="match status" value="1"/>
</dbReference>
<evidence type="ECO:0000256" key="1">
    <source>
        <dbReference type="ARBA" id="ARBA00005417"/>
    </source>
</evidence>
<keyword evidence="5" id="KW-0029">Amino-acid transport</keyword>
<dbReference type="PROSITE" id="PS50893">
    <property type="entry name" value="ABC_TRANSPORTER_2"/>
    <property type="match status" value="1"/>
</dbReference>
<dbReference type="SMART" id="SM00382">
    <property type="entry name" value="AAA"/>
    <property type="match status" value="1"/>
</dbReference>
<feature type="domain" description="ABC transporter" evidence="6">
    <location>
        <begin position="2"/>
        <end position="233"/>
    </location>
</feature>
<dbReference type="OrthoDB" id="9775250at2"/>
<dbReference type="InterPro" id="IPR052156">
    <property type="entry name" value="BCAA_Transport_ATP-bd_LivF"/>
</dbReference>
<evidence type="ECO:0000313" key="8">
    <source>
        <dbReference type="Proteomes" id="UP000190092"/>
    </source>
</evidence>
<keyword evidence="8" id="KW-1185">Reference proteome</keyword>
<evidence type="ECO:0000259" key="6">
    <source>
        <dbReference type="PROSITE" id="PS50893"/>
    </source>
</evidence>
<dbReference type="Gene3D" id="3.40.50.300">
    <property type="entry name" value="P-loop containing nucleotide triphosphate hydrolases"/>
    <property type="match status" value="1"/>
</dbReference>
<evidence type="ECO:0000256" key="5">
    <source>
        <dbReference type="ARBA" id="ARBA00022970"/>
    </source>
</evidence>
<dbReference type="STRING" id="225324.SAMN02745126_06197"/>
<proteinExistence type="inferred from homology"/>
<keyword evidence="4 7" id="KW-0067">ATP-binding</keyword>
<dbReference type="Proteomes" id="UP000190092">
    <property type="component" value="Unassembled WGS sequence"/>
</dbReference>
<evidence type="ECO:0000256" key="4">
    <source>
        <dbReference type="ARBA" id="ARBA00022840"/>
    </source>
</evidence>
<protein>
    <submittedName>
        <fullName evidence="7">Amino acid/amide ABC transporter ATP-binding protein 2, HAAT family (TC 3.A.1.4.-)</fullName>
    </submittedName>
</protein>
<dbReference type="RefSeq" id="WP_085937928.1">
    <property type="nucleotide sequence ID" value="NZ_FUWJ01000017.1"/>
</dbReference>
<dbReference type="InterPro" id="IPR017871">
    <property type="entry name" value="ABC_transporter-like_CS"/>
</dbReference>
<dbReference type="GO" id="GO:0015807">
    <property type="term" value="P:L-amino acid transport"/>
    <property type="evidence" value="ECO:0007669"/>
    <property type="project" value="TreeGrafter"/>
</dbReference>
<organism evidence="7 8">
    <name type="scientific">Enhydrobacter aerosaccus</name>
    <dbReference type="NCBI Taxonomy" id="225324"/>
    <lineage>
        <taxon>Bacteria</taxon>
        <taxon>Pseudomonadati</taxon>
        <taxon>Pseudomonadota</taxon>
        <taxon>Alphaproteobacteria</taxon>
        <taxon>Hyphomicrobiales</taxon>
        <taxon>Enhydrobacter</taxon>
    </lineage>
</organism>
<sequence length="235" mass="25690">MLAVKGLQAAYGRIPILTGVDFSLHEGEYLGILGHNGMGKTTLMRTLMGHIKATAGTISFNGTDVTKLAVHERSRLGIGLVPQGREIFPSLTVYENLRMGLASAKKEDLSVIDEVLTEFPRLVRLLDRNGGALSGGEQQLLALARCLCTRPRVVLLDEPTEGIQPSIIEEIVETLLRLKQKHGIAMILVEQNLDFITSLSERVLTIQKGRITREIMPADLKDPAAIAEYVGMATH</sequence>